<feature type="domain" description="FAD-binding" evidence="6">
    <location>
        <begin position="8"/>
        <end position="362"/>
    </location>
</feature>
<dbReference type="SUPFAM" id="SSF51905">
    <property type="entry name" value="FAD/NAD(P)-binding domain"/>
    <property type="match status" value="1"/>
</dbReference>
<proteinExistence type="predicted"/>
<protein>
    <submittedName>
        <fullName evidence="7">Uncharacterized protein</fullName>
    </submittedName>
</protein>
<keyword evidence="2" id="KW-0285">Flavoprotein</keyword>
<dbReference type="Gene3D" id="3.40.50.620">
    <property type="entry name" value="HUPs"/>
    <property type="match status" value="1"/>
</dbReference>
<dbReference type="InterPro" id="IPR002938">
    <property type="entry name" value="FAD-bd"/>
</dbReference>
<dbReference type="InterPro" id="IPR036188">
    <property type="entry name" value="FAD/NAD-bd_sf"/>
</dbReference>
<evidence type="ECO:0000256" key="3">
    <source>
        <dbReference type="ARBA" id="ARBA00022827"/>
    </source>
</evidence>
<dbReference type="Gene3D" id="3.30.70.2450">
    <property type="match status" value="1"/>
</dbReference>
<dbReference type="Pfam" id="PF01494">
    <property type="entry name" value="FAD_binding_3"/>
    <property type="match status" value="1"/>
</dbReference>
<dbReference type="SUPFAM" id="SSF51735">
    <property type="entry name" value="NAD(P)-binding Rossmann-fold domains"/>
    <property type="match status" value="1"/>
</dbReference>
<dbReference type="Gene3D" id="3.50.50.60">
    <property type="entry name" value="FAD/NAD(P)-binding domain"/>
    <property type="match status" value="1"/>
</dbReference>
<keyword evidence="4" id="KW-0560">Oxidoreductase</keyword>
<comment type="caution">
    <text evidence="7">The sequence shown here is derived from an EMBL/GenBank/DDBJ whole genome shotgun (WGS) entry which is preliminary data.</text>
</comment>
<dbReference type="GO" id="GO:0071949">
    <property type="term" value="F:FAD binding"/>
    <property type="evidence" value="ECO:0007669"/>
    <property type="project" value="InterPro"/>
</dbReference>
<keyword evidence="8" id="KW-1185">Reference proteome</keyword>
<dbReference type="InterPro" id="IPR004821">
    <property type="entry name" value="Cyt_trans-like"/>
</dbReference>
<dbReference type="PANTHER" id="PTHR43004:SF19">
    <property type="entry name" value="BINDING MONOOXYGENASE, PUTATIVE (JCVI)-RELATED"/>
    <property type="match status" value="1"/>
</dbReference>
<dbReference type="GO" id="GO:0016709">
    <property type="term" value="F:oxidoreductase activity, acting on paired donors, with incorporation or reduction of molecular oxygen, NAD(P)H as one donor, and incorporation of one atom of oxygen"/>
    <property type="evidence" value="ECO:0007669"/>
    <property type="project" value="UniProtKB-ARBA"/>
</dbReference>
<dbReference type="PANTHER" id="PTHR43004">
    <property type="entry name" value="TRK SYSTEM POTASSIUM UPTAKE PROTEIN"/>
    <property type="match status" value="1"/>
</dbReference>
<dbReference type="Gene3D" id="3.40.30.120">
    <property type="match status" value="1"/>
</dbReference>
<dbReference type="InterPro" id="IPR014729">
    <property type="entry name" value="Rossmann-like_a/b/a_fold"/>
</dbReference>
<organism evidence="7 8">
    <name type="scientific">Agrocybe chaxingu</name>
    <dbReference type="NCBI Taxonomy" id="84603"/>
    <lineage>
        <taxon>Eukaryota</taxon>
        <taxon>Fungi</taxon>
        <taxon>Dikarya</taxon>
        <taxon>Basidiomycota</taxon>
        <taxon>Agaricomycotina</taxon>
        <taxon>Agaricomycetes</taxon>
        <taxon>Agaricomycetidae</taxon>
        <taxon>Agaricales</taxon>
        <taxon>Agaricineae</taxon>
        <taxon>Strophariaceae</taxon>
        <taxon>Agrocybe</taxon>
    </lineage>
</organism>
<name>A0A9W8K870_9AGAR</name>
<sequence length="838" mass="92914">MGSLSSPKVLIVGGGPSGLILALSLLQNGVPVRIIEKTAEPRLGQRGAGIMPRSLELFSHLRIIEPVMKRAILTPTVRMYKMPEGREVLQEFEMSPHRNPTPTHPFLNPVMLGQDSLEKIFHAALAEYGCSVELGTEMASFEQEEDCVRVNLIKRGFSQDMSSGVHEQAVYEWMVGADGARGVVRKQLGLSFLGETRSVENFIVGDIFVEGLSQKYWHIWGDSTDVMISLRATETPTLFNFLVGGKNVNHPALTASEDALKGCFVKHTGSRSDIKFGEIPWMSHYTPNIRMVQSFGYGRVYVAGDAGHVHSPTGGQGMNTGVQDSFNLGWKLALVAKGLARPSLLQSYTEERIPVIKEMIHQTTKLLKRTLDNDETAWKTSGSLFQLGVNYRWSSILVDERKAIEAEREAEEDAYMQDFEFDDDYEDEVKMDSYGIDSDGRLRAGDRAPDSSGLIVRSPSPLAKHACQLFQLFSNAHHTLLVFSDTVSCTNVLQAAALYPKGLLRTVVVARSKKSIPTISDPVDFILEDRDGHTYNSYCPTGVCGICVVRPDGVVGAIVKGSWHDASLSSHLAVPSNSVRSDNHLRVPVVMDSASVFSDDDYDVISNPSHHSLENSVGDLLQGSFSVVRELPASEDAQDRFETTRWTASEIQAYIRKELHLPPQTSFENKRLRVYVDGSFDLFGVGHALQLRQAKLAFPCVHLIVGVFSDDTLRQYNATTTWPEVERLEIVRHCRWVDEVNKDAPWELTPKFLEGKGIDFVAIDEGTSVDPSCDKIRVRGYDELKKHGKIIKTRRTLGLASQQKLAIPSHSQRATPTLTAAPEAPDFTEHVEMYGIAA</sequence>
<dbReference type="SUPFAM" id="SSF52374">
    <property type="entry name" value="Nucleotidylyl transferase"/>
    <property type="match status" value="1"/>
</dbReference>
<evidence type="ECO:0000259" key="6">
    <source>
        <dbReference type="Pfam" id="PF01494"/>
    </source>
</evidence>
<evidence type="ECO:0000256" key="2">
    <source>
        <dbReference type="ARBA" id="ARBA00022630"/>
    </source>
</evidence>
<feature type="domain" description="Cytidyltransferase-like" evidence="5">
    <location>
        <begin position="675"/>
        <end position="796"/>
    </location>
</feature>
<dbReference type="NCBIfam" id="TIGR00125">
    <property type="entry name" value="cyt_tran_rel"/>
    <property type="match status" value="1"/>
</dbReference>
<dbReference type="Proteomes" id="UP001148786">
    <property type="component" value="Unassembled WGS sequence"/>
</dbReference>
<reference evidence="7" key="1">
    <citation type="submission" date="2022-07" db="EMBL/GenBank/DDBJ databases">
        <title>Genome Sequence of Agrocybe chaxingu.</title>
        <authorList>
            <person name="Buettner E."/>
        </authorList>
    </citation>
    <scope>NUCLEOTIDE SEQUENCE</scope>
    <source>
        <strain evidence="7">MP-N11</strain>
    </source>
</reference>
<comment type="cofactor">
    <cofactor evidence="1">
        <name>FAD</name>
        <dbReference type="ChEBI" id="CHEBI:57692"/>
    </cofactor>
</comment>
<dbReference type="InterPro" id="IPR036291">
    <property type="entry name" value="NAD(P)-bd_dom_sf"/>
</dbReference>
<dbReference type="PRINTS" id="PR00420">
    <property type="entry name" value="RNGMNOXGNASE"/>
</dbReference>
<dbReference type="OrthoDB" id="2690153at2759"/>
<dbReference type="AlphaFoldDB" id="A0A9W8K870"/>
<dbReference type="EMBL" id="JANKHO010000118">
    <property type="protein sequence ID" value="KAJ3514986.1"/>
    <property type="molecule type" value="Genomic_DNA"/>
</dbReference>
<keyword evidence="3" id="KW-0274">FAD</keyword>
<accession>A0A9W8K870</accession>
<dbReference type="InterPro" id="IPR050641">
    <property type="entry name" value="RIFMO-like"/>
</dbReference>
<dbReference type="Pfam" id="PF01467">
    <property type="entry name" value="CTP_transf_like"/>
    <property type="match status" value="1"/>
</dbReference>
<evidence type="ECO:0000313" key="7">
    <source>
        <dbReference type="EMBL" id="KAJ3514986.1"/>
    </source>
</evidence>
<evidence type="ECO:0000313" key="8">
    <source>
        <dbReference type="Proteomes" id="UP001148786"/>
    </source>
</evidence>
<evidence type="ECO:0000256" key="1">
    <source>
        <dbReference type="ARBA" id="ARBA00001974"/>
    </source>
</evidence>
<evidence type="ECO:0000259" key="5">
    <source>
        <dbReference type="Pfam" id="PF01467"/>
    </source>
</evidence>
<evidence type="ECO:0000256" key="4">
    <source>
        <dbReference type="ARBA" id="ARBA00023002"/>
    </source>
</evidence>
<gene>
    <name evidence="7" type="ORF">NLJ89_g2043</name>
</gene>